<dbReference type="SMART" id="SM00674">
    <property type="entry name" value="CENPB"/>
    <property type="match status" value="1"/>
</dbReference>
<dbReference type="EMBL" id="CADEBD010000337">
    <property type="protein sequence ID" value="CAB3247557.1"/>
    <property type="molecule type" value="Genomic_DNA"/>
</dbReference>
<dbReference type="AlphaFoldDB" id="A0A8S1APB4"/>
<accession>A0A8S1APB4</accession>
<protein>
    <recommendedName>
        <fullName evidence="12">Tigger transposable element-derived protein 4</fullName>
    </recommendedName>
</protein>
<dbReference type="Pfam" id="PF03184">
    <property type="entry name" value="DDE_1"/>
    <property type="match status" value="1"/>
</dbReference>
<dbReference type="InterPro" id="IPR004875">
    <property type="entry name" value="DDE_SF_endonuclease_dom"/>
</dbReference>
<comment type="subcellular location">
    <subcellularLocation>
        <location evidence="1 4">Nucleus</location>
    </subcellularLocation>
</comment>
<dbReference type="PROSITE" id="PS51253">
    <property type="entry name" value="HTH_CENPB"/>
    <property type="match status" value="1"/>
</dbReference>
<dbReference type="PANTHER" id="PTHR19303:SF73">
    <property type="entry name" value="PROTEIN PDC2"/>
    <property type="match status" value="1"/>
</dbReference>
<evidence type="ECO:0000259" key="6">
    <source>
        <dbReference type="PROSITE" id="PS50960"/>
    </source>
</evidence>
<evidence type="ECO:0000313" key="8">
    <source>
        <dbReference type="EMBL" id="CAB3223700.1"/>
    </source>
</evidence>
<evidence type="ECO:0000256" key="3">
    <source>
        <dbReference type="ARBA" id="ARBA00023242"/>
    </source>
</evidence>
<dbReference type="Proteomes" id="UP000494256">
    <property type="component" value="Unassembled WGS sequence"/>
</dbReference>
<reference evidence="10 11" key="1">
    <citation type="submission" date="2020-04" db="EMBL/GenBank/DDBJ databases">
        <authorList>
            <person name="Wallbank WR R."/>
            <person name="Pardo Diaz C."/>
            <person name="Kozak K."/>
            <person name="Martin S."/>
            <person name="Jiggins C."/>
            <person name="Moest M."/>
            <person name="Warren A I."/>
            <person name="Byers J.R.P. K."/>
            <person name="Montejo-Kovacevich G."/>
            <person name="Yen C E."/>
        </authorList>
    </citation>
    <scope>NUCLEOTIDE SEQUENCE [LARGE SCALE GENOMIC DNA]</scope>
</reference>
<dbReference type="GO" id="GO:0005634">
    <property type="term" value="C:nucleus"/>
    <property type="evidence" value="ECO:0007669"/>
    <property type="project" value="UniProtKB-SubCell"/>
</dbReference>
<feature type="region of interest" description="Disordered" evidence="5">
    <location>
        <begin position="443"/>
        <end position="462"/>
    </location>
</feature>
<dbReference type="SUPFAM" id="SSF46689">
    <property type="entry name" value="Homeodomain-like"/>
    <property type="match status" value="2"/>
</dbReference>
<dbReference type="InterPro" id="IPR036397">
    <property type="entry name" value="RNaseH_sf"/>
</dbReference>
<evidence type="ECO:0008006" key="12">
    <source>
        <dbReference type="Google" id="ProtNLM"/>
    </source>
</evidence>
<dbReference type="Pfam" id="PF04218">
    <property type="entry name" value="CENP-B_N"/>
    <property type="match status" value="1"/>
</dbReference>
<keyword evidence="2 4" id="KW-0238">DNA-binding</keyword>
<evidence type="ECO:0000313" key="10">
    <source>
        <dbReference type="Proteomes" id="UP000494106"/>
    </source>
</evidence>
<sequence length="510" mass="57607">MSQKKRKVFSIEEKSHVIWRLENGESNSEIAKECGVSHSTISTIWKNRDKIKVLFENNSLKLKRAGKSEHKVVDALLTWFKHQWANNVPISGPILQQKANDFARLMGKENFKCSSSWVQRFRARHNIVAGKVCGEAAGVPEGVSEEWLSHKWPALCEGYTPEEIFNADETGLFYNLTPDKTLKFKGEECKGGNLSKTRITVLVAANMTGSCKRKLWVIGKSKKTRCFKNIQSLPVTYENNSRSWMTSQIFEKLLRSWDAELKSGGNKILLLVDNCPAHPKVSNLKCIKLVFLPPNVTSVLQPMDQGVIKALKTQYRKLQVLQMIQNIENSKDTKSLSVLDAILMISEAWEKVTQTTIANCFRHAGFKDLSPSQAEDDDDIPLARMIQSTDEDDNVPLAELVAQLQRSTATGQRIEIEEFIGIDDSVAVCALATEEQILAEAESNNHNTNDENEDHQDPEEQFQPTTISEALNAITVLQKFNDFNTDDTLTLRSMKRKMQKIFETGLKKTD</sequence>
<dbReference type="InterPro" id="IPR050863">
    <property type="entry name" value="CenT-Element_Derived"/>
</dbReference>
<dbReference type="Gene3D" id="3.30.420.10">
    <property type="entry name" value="Ribonuclease H-like superfamily/Ribonuclease H"/>
    <property type="match status" value="1"/>
</dbReference>
<dbReference type="Proteomes" id="UP000494106">
    <property type="component" value="Unassembled WGS sequence"/>
</dbReference>
<feature type="compositionally biased region" description="Acidic residues" evidence="5">
    <location>
        <begin position="450"/>
        <end position="460"/>
    </location>
</feature>
<evidence type="ECO:0000256" key="1">
    <source>
        <dbReference type="ARBA" id="ARBA00004123"/>
    </source>
</evidence>
<dbReference type="Gene3D" id="1.10.10.60">
    <property type="entry name" value="Homeodomain-like"/>
    <property type="match status" value="2"/>
</dbReference>
<name>A0A8S1APB4_ARCPL</name>
<feature type="domain" description="HTH psq-type" evidence="6">
    <location>
        <begin position="1"/>
        <end position="51"/>
    </location>
</feature>
<gene>
    <name evidence="9" type="ORF">APLA_LOCUS12008</name>
    <name evidence="8" type="ORF">APLA_LOCUS1773</name>
</gene>
<dbReference type="EMBL" id="CADEBC010000135">
    <property type="protein sequence ID" value="CAB3223700.1"/>
    <property type="molecule type" value="Genomic_DNA"/>
</dbReference>
<keyword evidence="3 4" id="KW-0539">Nucleus</keyword>
<proteinExistence type="predicted"/>
<evidence type="ECO:0000259" key="7">
    <source>
        <dbReference type="PROSITE" id="PS51253"/>
    </source>
</evidence>
<dbReference type="InterPro" id="IPR007889">
    <property type="entry name" value="HTH_Psq"/>
</dbReference>
<evidence type="ECO:0000313" key="9">
    <source>
        <dbReference type="EMBL" id="CAB3247557.1"/>
    </source>
</evidence>
<evidence type="ECO:0000256" key="2">
    <source>
        <dbReference type="ARBA" id="ARBA00023125"/>
    </source>
</evidence>
<dbReference type="PANTHER" id="PTHR19303">
    <property type="entry name" value="TRANSPOSON"/>
    <property type="match status" value="1"/>
</dbReference>
<feature type="DNA-binding region" description="H-T-H motif" evidence="4">
    <location>
        <begin position="27"/>
        <end position="47"/>
    </location>
</feature>
<evidence type="ECO:0000313" key="11">
    <source>
        <dbReference type="Proteomes" id="UP000494256"/>
    </source>
</evidence>
<evidence type="ECO:0000256" key="4">
    <source>
        <dbReference type="PROSITE-ProRule" id="PRU00320"/>
    </source>
</evidence>
<dbReference type="InterPro" id="IPR006600">
    <property type="entry name" value="HTH_CenpB_DNA-bd_dom"/>
</dbReference>
<feature type="domain" description="HTH CENPB-type" evidence="7">
    <location>
        <begin position="60"/>
        <end position="131"/>
    </location>
</feature>
<keyword evidence="10" id="KW-1185">Reference proteome</keyword>
<organism evidence="9 11">
    <name type="scientific">Arctia plantaginis</name>
    <name type="common">Wood tiger moth</name>
    <name type="synonym">Phalaena plantaginis</name>
    <dbReference type="NCBI Taxonomy" id="874455"/>
    <lineage>
        <taxon>Eukaryota</taxon>
        <taxon>Metazoa</taxon>
        <taxon>Ecdysozoa</taxon>
        <taxon>Arthropoda</taxon>
        <taxon>Hexapoda</taxon>
        <taxon>Insecta</taxon>
        <taxon>Pterygota</taxon>
        <taxon>Neoptera</taxon>
        <taxon>Endopterygota</taxon>
        <taxon>Lepidoptera</taxon>
        <taxon>Glossata</taxon>
        <taxon>Ditrysia</taxon>
        <taxon>Noctuoidea</taxon>
        <taxon>Erebidae</taxon>
        <taxon>Arctiinae</taxon>
        <taxon>Arctia</taxon>
    </lineage>
</organism>
<dbReference type="Pfam" id="PF03221">
    <property type="entry name" value="HTH_Tnp_Tc5"/>
    <property type="match status" value="1"/>
</dbReference>
<dbReference type="OrthoDB" id="125347at2759"/>
<comment type="caution">
    <text evidence="9">The sequence shown here is derived from an EMBL/GenBank/DDBJ whole genome shotgun (WGS) entry which is preliminary data.</text>
</comment>
<dbReference type="GO" id="GO:0003677">
    <property type="term" value="F:DNA binding"/>
    <property type="evidence" value="ECO:0007669"/>
    <property type="project" value="UniProtKB-UniRule"/>
</dbReference>
<dbReference type="PROSITE" id="PS50960">
    <property type="entry name" value="HTH_PSQ"/>
    <property type="match status" value="1"/>
</dbReference>
<dbReference type="InterPro" id="IPR009057">
    <property type="entry name" value="Homeodomain-like_sf"/>
</dbReference>
<evidence type="ECO:0000256" key="5">
    <source>
        <dbReference type="SAM" id="MobiDB-lite"/>
    </source>
</evidence>